<dbReference type="AlphaFoldDB" id="A0A3B0M850"/>
<feature type="compositionally biased region" description="Polar residues" evidence="1">
    <location>
        <begin position="101"/>
        <end position="113"/>
    </location>
</feature>
<keyword evidence="3" id="KW-1185">Reference proteome</keyword>
<evidence type="ECO:0000313" key="3">
    <source>
        <dbReference type="Proteomes" id="UP000272908"/>
    </source>
</evidence>
<evidence type="ECO:0008006" key="4">
    <source>
        <dbReference type="Google" id="ProtNLM"/>
    </source>
</evidence>
<feature type="region of interest" description="Disordered" evidence="1">
    <location>
        <begin position="85"/>
        <end position="113"/>
    </location>
</feature>
<accession>A0A3B0M850</accession>
<sequence>MMRSTPFEQIHAVLMAEQAALLSGDIESLDQIADRKDRATQRLAETHLAPAEMERLRSITQRNSELLRMVADAIKTARALVTRDARGPQTLAYSADGTRHPLQQSTRQLVQKA</sequence>
<proteinExistence type="predicted"/>
<dbReference type="EMBL" id="UIHC01000016">
    <property type="protein sequence ID" value="SUZ32151.1"/>
    <property type="molecule type" value="Genomic_DNA"/>
</dbReference>
<dbReference type="SUPFAM" id="SSF140566">
    <property type="entry name" value="FlgN-like"/>
    <property type="match status" value="1"/>
</dbReference>
<evidence type="ECO:0000256" key="1">
    <source>
        <dbReference type="SAM" id="MobiDB-lite"/>
    </source>
</evidence>
<name>A0A3B0M850_9RHOB</name>
<evidence type="ECO:0000313" key="2">
    <source>
        <dbReference type="EMBL" id="SUZ32151.1"/>
    </source>
</evidence>
<dbReference type="RefSeq" id="WP_121094981.1">
    <property type="nucleotide sequence ID" value="NZ_UIHC01000016.1"/>
</dbReference>
<dbReference type="GO" id="GO:0044780">
    <property type="term" value="P:bacterial-type flagellum assembly"/>
    <property type="evidence" value="ECO:0007669"/>
    <property type="project" value="InterPro"/>
</dbReference>
<dbReference type="Proteomes" id="UP000272908">
    <property type="component" value="Unassembled WGS sequence"/>
</dbReference>
<organism evidence="2 3">
    <name type="scientific">Roseinatronobacter ekhonensis</name>
    <dbReference type="NCBI Taxonomy" id="254356"/>
    <lineage>
        <taxon>Bacteria</taxon>
        <taxon>Pseudomonadati</taxon>
        <taxon>Pseudomonadota</taxon>
        <taxon>Alphaproteobacteria</taxon>
        <taxon>Rhodobacterales</taxon>
        <taxon>Paracoccaceae</taxon>
        <taxon>Roseinatronobacter</taxon>
    </lineage>
</organism>
<protein>
    <recommendedName>
        <fullName evidence="4">Flagellar protein FlgN</fullName>
    </recommendedName>
</protein>
<gene>
    <name evidence="2" type="ORF">ROE7235_01905</name>
</gene>
<dbReference type="InterPro" id="IPR036679">
    <property type="entry name" value="FlgN-like_sf"/>
</dbReference>
<reference evidence="3" key="1">
    <citation type="submission" date="2018-08" db="EMBL/GenBank/DDBJ databases">
        <authorList>
            <person name="Rodrigo-Torres L."/>
            <person name="Arahal R. D."/>
            <person name="Lucena T."/>
        </authorList>
    </citation>
    <scope>NUCLEOTIDE SEQUENCE [LARGE SCALE GENOMIC DNA]</scope>
    <source>
        <strain evidence="3">CECT 7235</strain>
    </source>
</reference>